<dbReference type="Gene3D" id="3.40.50.2000">
    <property type="entry name" value="Glycogen Phosphorylase B"/>
    <property type="match status" value="2"/>
</dbReference>
<dbReference type="Proteomes" id="UP001183604">
    <property type="component" value="Unassembled WGS sequence"/>
</dbReference>
<proteinExistence type="predicted"/>
<protein>
    <submittedName>
        <fullName evidence="2">Glycosyltransferase</fullName>
    </submittedName>
    <submittedName>
        <fullName evidence="3">Vancomycin aglycone glucosyltransferase</fullName>
        <ecNumber evidence="3">2.4.1.310</ecNumber>
    </submittedName>
</protein>
<dbReference type="InterPro" id="IPR010610">
    <property type="entry name" value="EryCIII-like_C"/>
</dbReference>
<keyword evidence="3" id="KW-0808">Transferase</keyword>
<comment type="caution">
    <text evidence="2">The sequence shown here is derived from an EMBL/GenBank/DDBJ whole genome shotgun (WGS) entry which is preliminary data.</text>
</comment>
<dbReference type="RefSeq" id="WP_270120440.1">
    <property type="nucleotide sequence ID" value="NZ_BAAAOM010000001.1"/>
</dbReference>
<organism evidence="2 4">
    <name type="scientific">Glycomyces lechevalierae</name>
    <dbReference type="NCBI Taxonomy" id="256034"/>
    <lineage>
        <taxon>Bacteria</taxon>
        <taxon>Bacillati</taxon>
        <taxon>Actinomycetota</taxon>
        <taxon>Actinomycetes</taxon>
        <taxon>Glycomycetales</taxon>
        <taxon>Glycomycetaceae</taxon>
        <taxon>Glycomyces</taxon>
    </lineage>
</organism>
<feature type="domain" description="Erythromycin biosynthesis protein CIII-like C-terminal" evidence="1">
    <location>
        <begin position="297"/>
        <end position="382"/>
    </location>
</feature>
<evidence type="ECO:0000259" key="1">
    <source>
        <dbReference type="Pfam" id="PF06722"/>
    </source>
</evidence>
<dbReference type="Pfam" id="PF06722">
    <property type="entry name" value="EryCIII-like_C"/>
    <property type="match status" value="1"/>
</dbReference>
<gene>
    <name evidence="3" type="ORF">J2S69_004667</name>
    <name evidence="2" type="ORF">O2L01_03580</name>
</gene>
<evidence type="ECO:0000313" key="2">
    <source>
        <dbReference type="EMBL" id="MDA1384057.1"/>
    </source>
</evidence>
<dbReference type="CDD" id="cd03784">
    <property type="entry name" value="GT1_Gtf-like"/>
    <property type="match status" value="1"/>
</dbReference>
<keyword evidence="3" id="KW-0328">Glycosyltransferase</keyword>
<dbReference type="GO" id="GO:0017000">
    <property type="term" value="P:antibiotic biosynthetic process"/>
    <property type="evidence" value="ECO:0007669"/>
    <property type="project" value="UniProtKB-ARBA"/>
</dbReference>
<reference evidence="3 5" key="2">
    <citation type="submission" date="2023-07" db="EMBL/GenBank/DDBJ databases">
        <title>Sequencing the genomes of 1000 actinobacteria strains.</title>
        <authorList>
            <person name="Klenk H.-P."/>
        </authorList>
    </citation>
    <scope>NUCLEOTIDE SEQUENCE [LARGE SCALE GENOMIC DNA]</scope>
    <source>
        <strain evidence="3 5">DSM 44724</strain>
    </source>
</reference>
<accession>A0A9X3PFL0</accession>
<dbReference type="InterPro" id="IPR050426">
    <property type="entry name" value="Glycosyltransferase_28"/>
</dbReference>
<dbReference type="PANTHER" id="PTHR48050">
    <property type="entry name" value="STEROL 3-BETA-GLUCOSYLTRANSFERASE"/>
    <property type="match status" value="1"/>
</dbReference>
<dbReference type="GO" id="GO:0016758">
    <property type="term" value="F:hexosyltransferase activity"/>
    <property type="evidence" value="ECO:0007669"/>
    <property type="project" value="UniProtKB-ARBA"/>
</dbReference>
<dbReference type="PANTHER" id="PTHR48050:SF13">
    <property type="entry name" value="STEROL 3-BETA-GLUCOSYLTRANSFERASE UGT80A2"/>
    <property type="match status" value="1"/>
</dbReference>
<evidence type="ECO:0000313" key="5">
    <source>
        <dbReference type="Proteomes" id="UP001183604"/>
    </source>
</evidence>
<dbReference type="AlphaFoldDB" id="A0A9X3PFL0"/>
<dbReference type="FunFam" id="3.40.50.2000:FF:000009">
    <property type="entry name" value="Sterol 3-beta-glucosyltransferase UGT80A2"/>
    <property type="match status" value="1"/>
</dbReference>
<evidence type="ECO:0000313" key="3">
    <source>
        <dbReference type="EMBL" id="MDR7340948.1"/>
    </source>
</evidence>
<keyword evidence="5" id="KW-1185">Reference proteome</keyword>
<dbReference type="Proteomes" id="UP001145799">
    <property type="component" value="Unassembled WGS sequence"/>
</dbReference>
<dbReference type="EMBL" id="JAPZVQ010000001">
    <property type="protein sequence ID" value="MDA1384057.1"/>
    <property type="molecule type" value="Genomic_DNA"/>
</dbReference>
<dbReference type="EMBL" id="JAVDYD010000001">
    <property type="protein sequence ID" value="MDR7340948.1"/>
    <property type="molecule type" value="Genomic_DNA"/>
</dbReference>
<dbReference type="GO" id="GO:0008194">
    <property type="term" value="F:UDP-glycosyltransferase activity"/>
    <property type="evidence" value="ECO:0007669"/>
    <property type="project" value="InterPro"/>
</dbReference>
<reference evidence="2" key="1">
    <citation type="submission" date="2022-12" db="EMBL/GenBank/DDBJ databases">
        <title>Gycomyces niveus sp.nov., a novel actinomycete isolated from soil in Shouguang.</title>
        <authorList>
            <person name="Yang X."/>
        </authorList>
    </citation>
    <scope>NUCLEOTIDE SEQUENCE</scope>
    <source>
        <strain evidence="2">DSM 44724</strain>
    </source>
</reference>
<dbReference type="EC" id="2.4.1.310" evidence="3"/>
<sequence>MRVLLTSRGSRGDIEPLAGLAARLTDKGVDVVLGAPPDPEFTALAERSGARHLPIDSPIRQMVQNLAAGAGPSIQQHVLEILESHGPAFTAVAETGCDAFIATGLFPVVAAAQAVAERHGIPFCSAALQHTGLPSPAQRPHPMPGWPLPEDVSDNRALWEWDKRKMQAIFGEPVNAYRESIGLEPTEDVRTQTFTDQRWLATDPLLNPWESSDLIEVVQTGAWILPDERPLPADLEAFLDAGEPPVYVGFGSIPVRDAEDTARAVVESVRAHGRRAVLSRGWAELAPIDDRDDCFAVDEINQQALFRRAAVVVHHGGAGTTHTATRSGTPQVVVPQIVDQPYWAGRVAAFGIGAHHEGRVPTTETLTAALDIALAPEVRDRAADVGARIRTDGAEVAAKLVLEMVE</sequence>
<name>A0A9X3PFL0_9ACTN</name>
<evidence type="ECO:0000313" key="4">
    <source>
        <dbReference type="Proteomes" id="UP001145799"/>
    </source>
</evidence>
<dbReference type="InterPro" id="IPR002213">
    <property type="entry name" value="UDP_glucos_trans"/>
</dbReference>
<dbReference type="SUPFAM" id="SSF53756">
    <property type="entry name" value="UDP-Glycosyltransferase/glycogen phosphorylase"/>
    <property type="match status" value="1"/>
</dbReference>